<feature type="chain" id="PRO_5002877132" evidence="1">
    <location>
        <begin position="28"/>
        <end position="544"/>
    </location>
</feature>
<reference evidence="2 3" key="1">
    <citation type="journal article" date="2004" name="Science">
        <title>The genome of the diatom Thalassiosira pseudonana: ecology, evolution, and metabolism.</title>
        <authorList>
            <person name="Armbrust E.V."/>
            <person name="Berges J.A."/>
            <person name="Bowler C."/>
            <person name="Green B.R."/>
            <person name="Martinez D."/>
            <person name="Putnam N.H."/>
            <person name="Zhou S."/>
            <person name="Allen A.E."/>
            <person name="Apt K.E."/>
            <person name="Bechner M."/>
            <person name="Brzezinski M.A."/>
            <person name="Chaal B.K."/>
            <person name="Chiovitti A."/>
            <person name="Davis A.K."/>
            <person name="Demarest M.S."/>
            <person name="Detter J.C."/>
            <person name="Glavina T."/>
            <person name="Goodstein D."/>
            <person name="Hadi M.Z."/>
            <person name="Hellsten U."/>
            <person name="Hildebrand M."/>
            <person name="Jenkins B.D."/>
            <person name="Jurka J."/>
            <person name="Kapitonov V.V."/>
            <person name="Kroger N."/>
            <person name="Lau W.W."/>
            <person name="Lane T.W."/>
            <person name="Larimer F.W."/>
            <person name="Lippmeier J.C."/>
            <person name="Lucas S."/>
            <person name="Medina M."/>
            <person name="Montsant A."/>
            <person name="Obornik M."/>
            <person name="Parker M.S."/>
            <person name="Palenik B."/>
            <person name="Pazour G.J."/>
            <person name="Richardson P.M."/>
            <person name="Rynearson T.A."/>
            <person name="Saito M.A."/>
            <person name="Schwartz D.C."/>
            <person name="Thamatrakoln K."/>
            <person name="Valentin K."/>
            <person name="Vardi A."/>
            <person name="Wilkerson F.P."/>
            <person name="Rokhsar D.S."/>
        </authorList>
    </citation>
    <scope>NUCLEOTIDE SEQUENCE [LARGE SCALE GENOMIC DNA]</scope>
    <source>
        <strain evidence="2 3">CCMP1335</strain>
    </source>
</reference>
<dbReference type="InParanoid" id="B8LE09"/>
<reference evidence="2 3" key="2">
    <citation type="journal article" date="2008" name="Nature">
        <title>The Phaeodactylum genome reveals the evolutionary history of diatom genomes.</title>
        <authorList>
            <person name="Bowler C."/>
            <person name="Allen A.E."/>
            <person name="Badger J.H."/>
            <person name="Grimwood J."/>
            <person name="Jabbari K."/>
            <person name="Kuo A."/>
            <person name="Maheswari U."/>
            <person name="Martens C."/>
            <person name="Maumus F."/>
            <person name="Otillar R.P."/>
            <person name="Rayko E."/>
            <person name="Salamov A."/>
            <person name="Vandepoele K."/>
            <person name="Beszteri B."/>
            <person name="Gruber A."/>
            <person name="Heijde M."/>
            <person name="Katinka M."/>
            <person name="Mock T."/>
            <person name="Valentin K."/>
            <person name="Verret F."/>
            <person name="Berges J.A."/>
            <person name="Brownlee C."/>
            <person name="Cadoret J.P."/>
            <person name="Chiovitti A."/>
            <person name="Choi C.J."/>
            <person name="Coesel S."/>
            <person name="De Martino A."/>
            <person name="Detter J.C."/>
            <person name="Durkin C."/>
            <person name="Falciatore A."/>
            <person name="Fournet J."/>
            <person name="Haruta M."/>
            <person name="Huysman M.J."/>
            <person name="Jenkins B.D."/>
            <person name="Jiroutova K."/>
            <person name="Jorgensen R.E."/>
            <person name="Joubert Y."/>
            <person name="Kaplan A."/>
            <person name="Kroger N."/>
            <person name="Kroth P.G."/>
            <person name="La Roche J."/>
            <person name="Lindquist E."/>
            <person name="Lommer M."/>
            <person name="Martin-Jezequel V."/>
            <person name="Lopez P.J."/>
            <person name="Lucas S."/>
            <person name="Mangogna M."/>
            <person name="McGinnis K."/>
            <person name="Medlin L.K."/>
            <person name="Montsant A."/>
            <person name="Oudot-Le Secq M.P."/>
            <person name="Napoli C."/>
            <person name="Obornik M."/>
            <person name="Parker M.S."/>
            <person name="Petit J.L."/>
            <person name="Porcel B.M."/>
            <person name="Poulsen N."/>
            <person name="Robison M."/>
            <person name="Rychlewski L."/>
            <person name="Rynearson T.A."/>
            <person name="Schmutz J."/>
            <person name="Shapiro H."/>
            <person name="Siaut M."/>
            <person name="Stanley M."/>
            <person name="Sussman M.R."/>
            <person name="Taylor A.R."/>
            <person name="Vardi A."/>
            <person name="von Dassow P."/>
            <person name="Vyverman W."/>
            <person name="Willis A."/>
            <person name="Wyrwicz L.S."/>
            <person name="Rokhsar D.S."/>
            <person name="Weissenbach J."/>
            <person name="Armbrust E.V."/>
            <person name="Green B.R."/>
            <person name="Van de Peer Y."/>
            <person name="Grigoriev I.V."/>
        </authorList>
    </citation>
    <scope>NUCLEOTIDE SEQUENCE [LARGE SCALE GENOMIC DNA]</scope>
    <source>
        <strain evidence="2 3">CCMP1335</strain>
    </source>
</reference>
<dbReference type="AlphaFoldDB" id="B8LE09"/>
<feature type="signal peptide" evidence="1">
    <location>
        <begin position="1"/>
        <end position="27"/>
    </location>
</feature>
<evidence type="ECO:0000313" key="2">
    <source>
        <dbReference type="EMBL" id="EED86411.1"/>
    </source>
</evidence>
<dbReference type="KEGG" id="tps:THAPSDRAFT_bd1762"/>
<dbReference type="EMBL" id="DS999427">
    <property type="protein sequence ID" value="EED86411.1"/>
    <property type="molecule type" value="Genomic_DNA"/>
</dbReference>
<sequence length="544" mass="59905">MPSQPPRRQSLATTLVVLASIIPSAVSFSPSSFRSGAVATPLHTTASRAQLSTTSLAASSNERNKDSVNINYSNNKPILSTLAALTILTTTLTTSFQTANAYEESDYASETVTTVVQQLKENAGDVDKTFGTLEEIAKIITEGKGVGGSLSYDGIRLTEGYVADEDTTIYNPGLSLLTNSEKERLVSAIISNRKTGLSTNHWSENNEYAFDFLKTKLDPLHMYELEGYLSILPYYGAVLYLGALFVQKNFVTMGSTDRLPPPTFHHNAKPFASPTLTMVSQLQTYWLLSSFLFGSADSFSYNVRANQSATQVRSSPINEDIFTISPPVRIQGSSLKTWSYEPGPSKRIQVSIKSLGRPIEASVELWQTPTYIPTKFTVECEDASENIVHSVFEVPENTPVTIAIYNTENVQFPLEVSVSDTGLESAIDSFEGEQSEHIQGGRIKSFTFGEEIESVEVLLVTKHRNLKAMLEILQGPNDDNEIIEVETEDGRVHPFYTVIQTPGGANTLRVVNRSPVEFPFEAFVRPFVTVEDGNTQYNRGGPYF</sequence>
<accession>B8LE09</accession>
<dbReference type="RefSeq" id="XP_002297261.1">
    <property type="nucleotide sequence ID" value="XM_002297225.1"/>
</dbReference>
<proteinExistence type="predicted"/>
<dbReference type="PaxDb" id="35128-Thapsdraft1762"/>
<dbReference type="eggNOG" id="ENOG502SCF0">
    <property type="taxonomic scope" value="Eukaryota"/>
</dbReference>
<dbReference type="Pfam" id="PF25192">
    <property type="entry name" value="DiatomPyrShell"/>
    <property type="match status" value="1"/>
</dbReference>
<gene>
    <name evidence="2" type="ORF">THAPSDRAFT_bd1762</name>
</gene>
<dbReference type="GeneID" id="7444452"/>
<organism evidence="2 3">
    <name type="scientific">Thalassiosira pseudonana</name>
    <name type="common">Marine diatom</name>
    <name type="synonym">Cyclotella nana</name>
    <dbReference type="NCBI Taxonomy" id="35128"/>
    <lineage>
        <taxon>Eukaryota</taxon>
        <taxon>Sar</taxon>
        <taxon>Stramenopiles</taxon>
        <taxon>Ochrophyta</taxon>
        <taxon>Bacillariophyta</taxon>
        <taxon>Coscinodiscophyceae</taxon>
        <taxon>Thalassiosirophycidae</taxon>
        <taxon>Thalassiosirales</taxon>
        <taxon>Thalassiosiraceae</taxon>
        <taxon>Thalassiosira</taxon>
    </lineage>
</organism>
<dbReference type="InterPro" id="IPR057491">
    <property type="entry name" value="DiatomPyrShell"/>
</dbReference>
<keyword evidence="1" id="KW-0732">Signal</keyword>
<protein>
    <submittedName>
        <fullName evidence="2">Uncharacterized protein</fullName>
    </submittedName>
</protein>
<evidence type="ECO:0000256" key="1">
    <source>
        <dbReference type="SAM" id="SignalP"/>
    </source>
</evidence>
<name>B8LE09_THAPS</name>
<dbReference type="Proteomes" id="UP000001449">
    <property type="component" value="Unassembled WGS sequence"/>
</dbReference>
<dbReference type="HOGENOM" id="CLU_501106_0_0_1"/>
<evidence type="ECO:0000313" key="3">
    <source>
        <dbReference type="Proteomes" id="UP000001449"/>
    </source>
</evidence>
<keyword evidence="3" id="KW-1185">Reference proteome</keyword>